<keyword evidence="5" id="KW-1185">Reference proteome</keyword>
<protein>
    <submittedName>
        <fullName evidence="4">Microcystin degradation protein MlrC</fullName>
    </submittedName>
</protein>
<comment type="caution">
    <text evidence="4">The sequence shown here is derived from an EMBL/GenBank/DDBJ whole genome shotgun (WGS) entry which is preliminary data.</text>
</comment>
<dbReference type="STRING" id="76728.AQ490_22470"/>
<dbReference type="AlphaFoldDB" id="A0A0T6LTB0"/>
<evidence type="ECO:0000256" key="1">
    <source>
        <dbReference type="SAM" id="MobiDB-lite"/>
    </source>
</evidence>
<feature type="region of interest" description="Disordered" evidence="1">
    <location>
        <begin position="479"/>
        <end position="508"/>
    </location>
</feature>
<accession>A0A0T6LTB0</accession>
<dbReference type="InterPro" id="IPR010799">
    <property type="entry name" value="MlrC_C"/>
</dbReference>
<evidence type="ECO:0000259" key="3">
    <source>
        <dbReference type="Pfam" id="PF07364"/>
    </source>
</evidence>
<organism evidence="4 5">
    <name type="scientific">Wenjunlia vitaminophila</name>
    <name type="common">Streptomyces vitaminophilus</name>
    <dbReference type="NCBI Taxonomy" id="76728"/>
    <lineage>
        <taxon>Bacteria</taxon>
        <taxon>Bacillati</taxon>
        <taxon>Actinomycetota</taxon>
        <taxon>Actinomycetes</taxon>
        <taxon>Kitasatosporales</taxon>
        <taxon>Streptomycetaceae</taxon>
        <taxon>Wenjunlia</taxon>
    </lineage>
</organism>
<evidence type="ECO:0000313" key="5">
    <source>
        <dbReference type="Proteomes" id="UP000050867"/>
    </source>
</evidence>
<evidence type="ECO:0000313" key="4">
    <source>
        <dbReference type="EMBL" id="KRV49074.1"/>
    </source>
</evidence>
<dbReference type="eggNOG" id="COG5476">
    <property type="taxonomic scope" value="Bacteria"/>
</dbReference>
<feature type="domain" description="Microcystin LR degradation protein MlrC C-terminal" evidence="2">
    <location>
        <begin position="305"/>
        <end position="474"/>
    </location>
</feature>
<dbReference type="PIRSF" id="PIRSF012702">
    <property type="entry name" value="UCP012702"/>
    <property type="match status" value="1"/>
</dbReference>
<dbReference type="InterPro" id="IPR009197">
    <property type="entry name" value="MlrC"/>
</dbReference>
<dbReference type="Pfam" id="PF07364">
    <property type="entry name" value="DUF1485"/>
    <property type="match status" value="1"/>
</dbReference>
<gene>
    <name evidence="4" type="ORF">AQ490_22470</name>
</gene>
<proteinExistence type="predicted"/>
<sequence length="508" mass="54169">MTSPLDRPISGPLRVGVAGLHIECSTFSPHTTHDEDFTVRRGQGLLDLFDFTRRGAAAWAEQVEWVPLVHARAVPGGPVAPATYQRLRDELLDRLTGAGPLDGLLLDLHGAMHVPGHDDIEAALAADVARTVGADCLISCPTDLHGSITEALVTQVDLITAHRLAPHEDEWETRERAARLLVHCLRTGQRPSKAWVRIPVLLPGEKTSTQVEPGRGLYASLAEVEAAPGVLDAALWVGYAWADEPRGAAAAVVLGTDEQAAVTHAGRIAERYWNARDEFVFVGPTGTPQEAVSAAVSAVRRPFVISDSGDNPTAGGAGDVAGLLQTLLDDARLAEGGLETIYASIVDPEAVAECVRSGAGSTVRLAVGGRMDVLHGRPAELVGRVDFLSDSDAPGGRTAVVTSGGVHTILTSRRQPFHHIEDFTRLGLDPFGADIVVVKIGYLEPELRALAADWMIALTPGGVDQDLLRLGHRRLARPLHPFDPELTDPDLTPRLVPPRSAALRGDRP</sequence>
<evidence type="ECO:0000259" key="2">
    <source>
        <dbReference type="Pfam" id="PF07171"/>
    </source>
</evidence>
<dbReference type="EMBL" id="LLZU01000016">
    <property type="protein sequence ID" value="KRV49074.1"/>
    <property type="molecule type" value="Genomic_DNA"/>
</dbReference>
<dbReference type="InterPro" id="IPR015995">
    <property type="entry name" value="MlrC_N"/>
</dbReference>
<name>A0A0T6LTB0_WENVI</name>
<dbReference type="OrthoDB" id="9815420at2"/>
<dbReference type="RefSeq" id="WP_018384785.1">
    <property type="nucleotide sequence ID" value="NZ_LLZU01000016.1"/>
</dbReference>
<feature type="domain" description="Microcystin LR degradation protein MlrC N-terminal" evidence="3">
    <location>
        <begin position="14"/>
        <end position="295"/>
    </location>
</feature>
<dbReference type="Pfam" id="PF07171">
    <property type="entry name" value="MlrC_C"/>
    <property type="match status" value="1"/>
</dbReference>
<dbReference type="Proteomes" id="UP000050867">
    <property type="component" value="Unassembled WGS sequence"/>
</dbReference>
<reference evidence="4 5" key="1">
    <citation type="submission" date="2015-10" db="EMBL/GenBank/DDBJ databases">
        <title>Draft genome sequence of pyrrolomycin-producing Streptomyces vitaminophilus.</title>
        <authorList>
            <person name="Graham D.E."/>
            <person name="Mahan K.M."/>
            <person name="Klingeman D.M."/>
            <person name="Hettich R.L."/>
            <person name="Parry R.J."/>
        </authorList>
    </citation>
    <scope>NUCLEOTIDE SEQUENCE [LARGE SCALE GENOMIC DNA]</scope>
    <source>
        <strain evidence="4 5">ATCC 31673</strain>
    </source>
</reference>